<reference evidence="9 10" key="1">
    <citation type="submission" date="2016-11" db="EMBL/GenBank/DDBJ databases">
        <authorList>
            <person name="Jaros S."/>
            <person name="Januszkiewicz K."/>
            <person name="Wedrychowicz H."/>
        </authorList>
    </citation>
    <scope>NUCLEOTIDE SEQUENCE [LARGE SCALE GENOMIC DNA]</scope>
    <source>
        <strain evidence="9 10">GAS138</strain>
    </source>
</reference>
<evidence type="ECO:0000256" key="2">
    <source>
        <dbReference type="ARBA" id="ARBA00009477"/>
    </source>
</evidence>
<feature type="domain" description="Multidrug resistance protein MdtA-like C-terminal permuted SH3" evidence="8">
    <location>
        <begin position="331"/>
        <end position="386"/>
    </location>
</feature>
<evidence type="ECO:0000259" key="6">
    <source>
        <dbReference type="Pfam" id="PF25917"/>
    </source>
</evidence>
<proteinExistence type="inferred from homology"/>
<dbReference type="Pfam" id="PF25967">
    <property type="entry name" value="RND-MFP_C"/>
    <property type="match status" value="1"/>
</dbReference>
<dbReference type="Gene3D" id="2.40.30.170">
    <property type="match status" value="1"/>
</dbReference>
<evidence type="ECO:0000256" key="3">
    <source>
        <dbReference type="ARBA" id="ARBA00022448"/>
    </source>
</evidence>
<dbReference type="InterPro" id="IPR058627">
    <property type="entry name" value="MdtA-like_C"/>
</dbReference>
<feature type="transmembrane region" description="Helical" evidence="5">
    <location>
        <begin position="24"/>
        <end position="42"/>
    </location>
</feature>
<evidence type="ECO:0000313" key="9">
    <source>
        <dbReference type="EMBL" id="SHG61155.1"/>
    </source>
</evidence>
<dbReference type="Pfam" id="PF25954">
    <property type="entry name" value="Beta-barrel_RND_2"/>
    <property type="match status" value="1"/>
</dbReference>
<evidence type="ECO:0000256" key="1">
    <source>
        <dbReference type="ARBA" id="ARBA00004196"/>
    </source>
</evidence>
<accession>A0A1M5L888</accession>
<dbReference type="InterPro" id="IPR058625">
    <property type="entry name" value="MdtA-like_BSH"/>
</dbReference>
<sequence length="421" mass="45110">MSEHEDQAPDSIAAKRQPRKMPRLLGVSALALVIAVGFEGIWHRHSQEKAVAAWTDAAAIPTVDIVHPTKGPPGQQVILPGDIHAWYEAPIYARVNGYLKDWYFDFGAQVKKGQVLADIETPEIDAELTAAKAKLNAASAAVKVREAEAQFAKTTYARWRSSPPGVVSVQERDAKQAEFESNTARLNAAKADMAMAQADVDRLQSLQGFKQVVAPFDGVVTARETDIGALINAGSNGTARELFSVADIHKVRIYVKVPQRLTGNIHPGLTAELRLPQYPGKVFTAKATTTSRSVNTSSRTLLLELQADNPDGLLQPGTYVEAQLNLPSDPNTVLIPASAILFRQHGLEVALLGDDDKVTLKKISLGRNLGVQAEVTNGLVLSDRVVGSPPDSLGSGDIVRIAGPPAPDKPPNGSEKEAEAN</sequence>
<dbReference type="NCBIfam" id="TIGR01730">
    <property type="entry name" value="RND_mfp"/>
    <property type="match status" value="1"/>
</dbReference>
<keyword evidence="5" id="KW-0812">Transmembrane</keyword>
<keyword evidence="5" id="KW-1133">Transmembrane helix</keyword>
<dbReference type="GO" id="GO:0015562">
    <property type="term" value="F:efflux transmembrane transporter activity"/>
    <property type="evidence" value="ECO:0007669"/>
    <property type="project" value="TreeGrafter"/>
</dbReference>
<dbReference type="InterPro" id="IPR006143">
    <property type="entry name" value="RND_pump_MFP"/>
</dbReference>
<evidence type="ECO:0000259" key="7">
    <source>
        <dbReference type="Pfam" id="PF25954"/>
    </source>
</evidence>
<comment type="similarity">
    <text evidence="2">Belongs to the membrane fusion protein (MFP) (TC 8.A.1) family.</text>
</comment>
<dbReference type="Gene3D" id="2.40.50.100">
    <property type="match status" value="1"/>
</dbReference>
<dbReference type="Pfam" id="PF25917">
    <property type="entry name" value="BSH_RND"/>
    <property type="match status" value="1"/>
</dbReference>
<evidence type="ECO:0000256" key="4">
    <source>
        <dbReference type="SAM" id="MobiDB-lite"/>
    </source>
</evidence>
<dbReference type="Gene3D" id="1.10.287.470">
    <property type="entry name" value="Helix hairpin bin"/>
    <property type="match status" value="1"/>
</dbReference>
<dbReference type="InterPro" id="IPR058792">
    <property type="entry name" value="Beta-barrel_RND_2"/>
</dbReference>
<organism evidence="9 10">
    <name type="scientific">Bradyrhizobium erythrophlei</name>
    <dbReference type="NCBI Taxonomy" id="1437360"/>
    <lineage>
        <taxon>Bacteria</taxon>
        <taxon>Pseudomonadati</taxon>
        <taxon>Pseudomonadota</taxon>
        <taxon>Alphaproteobacteria</taxon>
        <taxon>Hyphomicrobiales</taxon>
        <taxon>Nitrobacteraceae</taxon>
        <taxon>Bradyrhizobium</taxon>
    </lineage>
</organism>
<dbReference type="EMBL" id="LT670817">
    <property type="protein sequence ID" value="SHG61155.1"/>
    <property type="molecule type" value="Genomic_DNA"/>
</dbReference>
<comment type="subcellular location">
    <subcellularLocation>
        <location evidence="1">Cell envelope</location>
    </subcellularLocation>
</comment>
<dbReference type="PANTHER" id="PTHR30469">
    <property type="entry name" value="MULTIDRUG RESISTANCE PROTEIN MDTA"/>
    <property type="match status" value="1"/>
</dbReference>
<feature type="region of interest" description="Disordered" evidence="4">
    <location>
        <begin position="387"/>
        <end position="421"/>
    </location>
</feature>
<feature type="domain" description="Multidrug resistance protein MdtA-like barrel-sandwich hybrid" evidence="6">
    <location>
        <begin position="90"/>
        <end position="236"/>
    </location>
</feature>
<evidence type="ECO:0000256" key="5">
    <source>
        <dbReference type="SAM" id="Phobius"/>
    </source>
</evidence>
<dbReference type="SUPFAM" id="SSF111369">
    <property type="entry name" value="HlyD-like secretion proteins"/>
    <property type="match status" value="1"/>
</dbReference>
<dbReference type="PANTHER" id="PTHR30469:SF37">
    <property type="entry name" value="RAGD PROTEIN"/>
    <property type="match status" value="1"/>
</dbReference>
<feature type="domain" description="CusB-like beta-barrel" evidence="7">
    <location>
        <begin position="253"/>
        <end position="325"/>
    </location>
</feature>
<dbReference type="AlphaFoldDB" id="A0A1M5L888"/>
<dbReference type="GO" id="GO:1990281">
    <property type="term" value="C:efflux pump complex"/>
    <property type="evidence" value="ECO:0007669"/>
    <property type="project" value="TreeGrafter"/>
</dbReference>
<evidence type="ECO:0000313" key="10">
    <source>
        <dbReference type="Proteomes" id="UP000189796"/>
    </source>
</evidence>
<keyword evidence="3" id="KW-0813">Transport</keyword>
<name>A0A1M5L888_9BRAD</name>
<keyword evidence="5" id="KW-0472">Membrane</keyword>
<dbReference type="Gene3D" id="2.40.420.20">
    <property type="match status" value="1"/>
</dbReference>
<protein>
    <submittedName>
        <fullName evidence="9">RND family efflux transporter, MFP subunit</fullName>
    </submittedName>
</protein>
<dbReference type="Proteomes" id="UP000189796">
    <property type="component" value="Chromosome I"/>
</dbReference>
<gene>
    <name evidence="9" type="ORF">SAMN05443248_2134</name>
</gene>
<evidence type="ECO:0000259" key="8">
    <source>
        <dbReference type="Pfam" id="PF25967"/>
    </source>
</evidence>